<evidence type="ECO:0000256" key="6">
    <source>
        <dbReference type="ARBA" id="ARBA00022827"/>
    </source>
</evidence>
<evidence type="ECO:0000313" key="13">
    <source>
        <dbReference type="EMBL" id="HIW93201.1"/>
    </source>
</evidence>
<reference evidence="13" key="1">
    <citation type="journal article" date="2021" name="PeerJ">
        <title>Extensive microbial diversity within the chicken gut microbiome revealed by metagenomics and culture.</title>
        <authorList>
            <person name="Gilroy R."/>
            <person name="Ravi A."/>
            <person name="Getino M."/>
            <person name="Pursley I."/>
            <person name="Horton D.L."/>
            <person name="Alikhan N.F."/>
            <person name="Baker D."/>
            <person name="Gharbi K."/>
            <person name="Hall N."/>
            <person name="Watson M."/>
            <person name="Adriaenssens E.M."/>
            <person name="Foster-Nyarko E."/>
            <person name="Jarju S."/>
            <person name="Secka A."/>
            <person name="Antonio M."/>
            <person name="Oren A."/>
            <person name="Chaudhuri R.R."/>
            <person name="La Ragione R."/>
            <person name="Hildebrand F."/>
            <person name="Pallen M.J."/>
        </authorList>
    </citation>
    <scope>NUCLEOTIDE SEQUENCE</scope>
    <source>
        <strain evidence="13">ChiGjej6B6-1540</strain>
    </source>
</reference>
<keyword evidence="5 10" id="KW-0479">Metal-binding</keyword>
<keyword evidence="12" id="KW-1003">Cell membrane</keyword>
<sequence>MKIRSLVSMTAALLVLLAGCTPAEESAERQFFAMDTVMSVKVSGPKGEKAVETVCSEISRLDALFSRTDPDSDISRLNAAAGSGTWTTLSGETAEVLTMARAYAEETGGAFDVTIAPVMDAWGFGTTEETYQVPDGETLQTLLPLVDSQKLTMGEDGTSARLELAGMEADLGGIAKGYAADRAVSLLEEAGITSALLNLGTSTISLVGSKADGSPWRVAVRDPADESGTLCVLELSDCALSTSGGYERYFEEDGQVYHHILDPKTGAPAQSGLSSVTVVTEQGTDADVWSTALYVMGTGEALDFWRQEGGFECILCQADGTVLVTEGLEGKLNTEESGDGYTFEIVRR</sequence>
<dbReference type="EC" id="2.7.1.180" evidence="1 10"/>
<dbReference type="AlphaFoldDB" id="A0A9D1RRM9"/>
<comment type="subcellular location">
    <subcellularLocation>
        <location evidence="12">Cell inner membrane</location>
        <topology evidence="12">Lipid-anchor</topology>
        <orientation evidence="12">Periplasmic side</orientation>
    </subcellularLocation>
</comment>
<keyword evidence="12" id="KW-0997">Cell inner membrane</keyword>
<reference evidence="13" key="2">
    <citation type="submission" date="2021-04" db="EMBL/GenBank/DDBJ databases">
        <authorList>
            <person name="Gilroy R."/>
        </authorList>
    </citation>
    <scope>NUCLEOTIDE SEQUENCE</scope>
    <source>
        <strain evidence="13">ChiGjej6B6-1540</strain>
    </source>
</reference>
<name>A0A9D1RRM9_9FIRM</name>
<keyword evidence="12" id="KW-0449">Lipoprotein</keyword>
<feature type="binding site" evidence="11">
    <location>
        <position position="173"/>
    </location>
    <ligand>
        <name>Mg(2+)</name>
        <dbReference type="ChEBI" id="CHEBI:18420"/>
    </ligand>
</feature>
<evidence type="ECO:0000256" key="4">
    <source>
        <dbReference type="ARBA" id="ARBA00022679"/>
    </source>
</evidence>
<dbReference type="Proteomes" id="UP000824192">
    <property type="component" value="Unassembled WGS sequence"/>
</dbReference>
<feature type="binding site" evidence="11">
    <location>
        <position position="287"/>
    </location>
    <ligand>
        <name>Mg(2+)</name>
        <dbReference type="ChEBI" id="CHEBI:18420"/>
    </ligand>
</feature>
<feature type="signal peptide" evidence="12">
    <location>
        <begin position="1"/>
        <end position="23"/>
    </location>
</feature>
<evidence type="ECO:0000256" key="2">
    <source>
        <dbReference type="ARBA" id="ARBA00016337"/>
    </source>
</evidence>
<comment type="similarity">
    <text evidence="10 12">Belongs to the ApbE family.</text>
</comment>
<evidence type="ECO:0000256" key="7">
    <source>
        <dbReference type="ARBA" id="ARBA00022842"/>
    </source>
</evidence>
<evidence type="ECO:0000256" key="11">
    <source>
        <dbReference type="PIRSR" id="PIRSR006268-2"/>
    </source>
</evidence>
<dbReference type="GO" id="GO:0005886">
    <property type="term" value="C:plasma membrane"/>
    <property type="evidence" value="ECO:0007669"/>
    <property type="project" value="UniProtKB-SubCell"/>
</dbReference>
<feature type="binding site" evidence="11">
    <location>
        <position position="291"/>
    </location>
    <ligand>
        <name>Mg(2+)</name>
        <dbReference type="ChEBI" id="CHEBI:18420"/>
    </ligand>
</feature>
<evidence type="ECO:0000313" key="14">
    <source>
        <dbReference type="Proteomes" id="UP000824192"/>
    </source>
</evidence>
<dbReference type="PIRSF" id="PIRSF006268">
    <property type="entry name" value="ApbE"/>
    <property type="match status" value="1"/>
</dbReference>
<evidence type="ECO:0000256" key="5">
    <source>
        <dbReference type="ARBA" id="ARBA00022723"/>
    </source>
</evidence>
<dbReference type="PROSITE" id="PS51257">
    <property type="entry name" value="PROKAR_LIPOPROTEIN"/>
    <property type="match status" value="1"/>
</dbReference>
<evidence type="ECO:0000256" key="12">
    <source>
        <dbReference type="RuleBase" id="RU363002"/>
    </source>
</evidence>
<dbReference type="SUPFAM" id="SSF143631">
    <property type="entry name" value="ApbE-like"/>
    <property type="match status" value="1"/>
</dbReference>
<keyword evidence="7 10" id="KW-0460">Magnesium</keyword>
<dbReference type="InterPro" id="IPR024932">
    <property type="entry name" value="ApbE"/>
</dbReference>
<evidence type="ECO:0000256" key="3">
    <source>
        <dbReference type="ARBA" id="ARBA00022630"/>
    </source>
</evidence>
<comment type="cofactor">
    <cofactor evidence="11">
        <name>Mg(2+)</name>
        <dbReference type="ChEBI" id="CHEBI:18420"/>
    </cofactor>
    <cofactor evidence="11">
        <name>Mn(2+)</name>
        <dbReference type="ChEBI" id="CHEBI:29035"/>
    </cofactor>
    <text evidence="11">Magnesium. Can also use manganese.</text>
</comment>
<dbReference type="PANTHER" id="PTHR30040:SF2">
    <property type="entry name" value="FAD:PROTEIN FMN TRANSFERASE"/>
    <property type="match status" value="1"/>
</dbReference>
<keyword evidence="6 10" id="KW-0274">FAD</keyword>
<gene>
    <name evidence="13" type="ORF">H9868_01540</name>
</gene>
<keyword evidence="3 10" id="KW-0285">Flavoprotein</keyword>
<keyword evidence="12" id="KW-0472">Membrane</keyword>
<dbReference type="Pfam" id="PF02424">
    <property type="entry name" value="ApbE"/>
    <property type="match status" value="1"/>
</dbReference>
<evidence type="ECO:0000256" key="10">
    <source>
        <dbReference type="PIRNR" id="PIRNR006268"/>
    </source>
</evidence>
<organism evidence="13 14">
    <name type="scientific">Candidatus Flavonifractor merdipullorum</name>
    <dbReference type="NCBI Taxonomy" id="2838590"/>
    <lineage>
        <taxon>Bacteria</taxon>
        <taxon>Bacillati</taxon>
        <taxon>Bacillota</taxon>
        <taxon>Clostridia</taxon>
        <taxon>Eubacteriales</taxon>
        <taxon>Oscillospiraceae</taxon>
        <taxon>Flavonifractor</taxon>
    </lineage>
</organism>
<dbReference type="GO" id="GO:0046872">
    <property type="term" value="F:metal ion binding"/>
    <property type="evidence" value="ECO:0007669"/>
    <property type="project" value="UniProtKB-UniRule"/>
</dbReference>
<keyword evidence="12" id="KW-0732">Signal</keyword>
<proteinExistence type="inferred from homology"/>
<feature type="chain" id="PRO_5039750450" description="FAD:protein FMN transferase" evidence="12">
    <location>
        <begin position="24"/>
        <end position="348"/>
    </location>
</feature>
<evidence type="ECO:0000256" key="1">
    <source>
        <dbReference type="ARBA" id="ARBA00011955"/>
    </source>
</evidence>
<protein>
    <recommendedName>
        <fullName evidence="2 10">FAD:protein FMN transferase</fullName>
        <ecNumber evidence="1 10">2.7.1.180</ecNumber>
    </recommendedName>
    <alternativeName>
        <fullName evidence="8 10">Flavin transferase</fullName>
    </alternativeName>
</protein>
<dbReference type="Gene3D" id="3.10.520.10">
    <property type="entry name" value="ApbE-like domains"/>
    <property type="match status" value="1"/>
</dbReference>
<dbReference type="GO" id="GO:0016740">
    <property type="term" value="F:transferase activity"/>
    <property type="evidence" value="ECO:0007669"/>
    <property type="project" value="UniProtKB-UniRule"/>
</dbReference>
<keyword evidence="4 10" id="KW-0808">Transferase</keyword>
<accession>A0A9D1RRM9</accession>
<comment type="catalytic activity">
    <reaction evidence="9 10 12">
        <text>L-threonyl-[protein] + FAD = FMN-L-threonyl-[protein] + AMP + H(+)</text>
        <dbReference type="Rhea" id="RHEA:36847"/>
        <dbReference type="Rhea" id="RHEA-COMP:11060"/>
        <dbReference type="Rhea" id="RHEA-COMP:11061"/>
        <dbReference type="ChEBI" id="CHEBI:15378"/>
        <dbReference type="ChEBI" id="CHEBI:30013"/>
        <dbReference type="ChEBI" id="CHEBI:57692"/>
        <dbReference type="ChEBI" id="CHEBI:74257"/>
        <dbReference type="ChEBI" id="CHEBI:456215"/>
        <dbReference type="EC" id="2.7.1.180"/>
    </reaction>
</comment>
<dbReference type="EMBL" id="DXGA01000033">
    <property type="protein sequence ID" value="HIW93201.1"/>
    <property type="molecule type" value="Genomic_DNA"/>
</dbReference>
<evidence type="ECO:0000256" key="9">
    <source>
        <dbReference type="ARBA" id="ARBA00048540"/>
    </source>
</evidence>
<dbReference type="InterPro" id="IPR003374">
    <property type="entry name" value="ApbE-like_sf"/>
</dbReference>
<evidence type="ECO:0000256" key="8">
    <source>
        <dbReference type="ARBA" id="ARBA00031306"/>
    </source>
</evidence>
<comment type="caution">
    <text evidence="13">The sequence shown here is derived from an EMBL/GenBank/DDBJ whole genome shotgun (WGS) entry which is preliminary data.</text>
</comment>
<dbReference type="PANTHER" id="PTHR30040">
    <property type="entry name" value="THIAMINE BIOSYNTHESIS LIPOPROTEIN APBE"/>
    <property type="match status" value="1"/>
</dbReference>
<comment type="function">
    <text evidence="12">Flavin transferase that catalyzes the transfer of the FMN moiety of FAD and its covalent binding to the hydroxyl group of a threonine residue in a target flavoprotein.</text>
</comment>